<name>A0A5N5TJU9_9CRUS</name>
<comment type="caution">
    <text evidence="2">The sequence shown here is derived from an EMBL/GenBank/DDBJ whole genome shotgun (WGS) entry which is preliminary data.</text>
</comment>
<dbReference type="AlphaFoldDB" id="A0A5N5TJU9"/>
<evidence type="ECO:0000313" key="3">
    <source>
        <dbReference type="Proteomes" id="UP000326759"/>
    </source>
</evidence>
<evidence type="ECO:0000313" key="2">
    <source>
        <dbReference type="EMBL" id="KAB7506426.1"/>
    </source>
</evidence>
<organism evidence="2 3">
    <name type="scientific">Armadillidium nasatum</name>
    <dbReference type="NCBI Taxonomy" id="96803"/>
    <lineage>
        <taxon>Eukaryota</taxon>
        <taxon>Metazoa</taxon>
        <taxon>Ecdysozoa</taxon>
        <taxon>Arthropoda</taxon>
        <taxon>Crustacea</taxon>
        <taxon>Multicrustacea</taxon>
        <taxon>Malacostraca</taxon>
        <taxon>Eumalacostraca</taxon>
        <taxon>Peracarida</taxon>
        <taxon>Isopoda</taxon>
        <taxon>Oniscidea</taxon>
        <taxon>Crinocheta</taxon>
        <taxon>Armadillidiidae</taxon>
        <taxon>Armadillidium</taxon>
    </lineage>
</organism>
<protein>
    <submittedName>
        <fullName evidence="2">Uncharacterized protein</fullName>
    </submittedName>
</protein>
<keyword evidence="3" id="KW-1185">Reference proteome</keyword>
<evidence type="ECO:0000256" key="1">
    <source>
        <dbReference type="ARBA" id="ARBA00022483"/>
    </source>
</evidence>
<gene>
    <name evidence="2" type="ORF">Anas_01690</name>
</gene>
<dbReference type="OrthoDB" id="10400766at2759"/>
<reference evidence="2 3" key="1">
    <citation type="journal article" date="2019" name="PLoS Biol.">
        <title>Sex chromosomes control vertical transmission of feminizing Wolbachia symbionts in an isopod.</title>
        <authorList>
            <person name="Becking T."/>
            <person name="Chebbi M.A."/>
            <person name="Giraud I."/>
            <person name="Moumen B."/>
            <person name="Laverre T."/>
            <person name="Caubet Y."/>
            <person name="Peccoud J."/>
            <person name="Gilbert C."/>
            <person name="Cordaux R."/>
        </authorList>
    </citation>
    <scope>NUCLEOTIDE SEQUENCE [LARGE SCALE GENOMIC DNA]</scope>
    <source>
        <strain evidence="2">ANa2</strain>
        <tissue evidence="2">Whole body excluding digestive tract and cuticle</tissue>
    </source>
</reference>
<proteinExistence type="predicted"/>
<dbReference type="PANTHER" id="PTHR45999">
    <property type="entry name" value="UNC-13-4A, ISOFORM B"/>
    <property type="match status" value="1"/>
</dbReference>
<dbReference type="EMBL" id="SEYY01000816">
    <property type="protein sequence ID" value="KAB7506426.1"/>
    <property type="molecule type" value="Genomic_DNA"/>
</dbReference>
<dbReference type="PANTHER" id="PTHR45999:SF4">
    <property type="entry name" value="UNC-13-4A, ISOFORM B"/>
    <property type="match status" value="1"/>
</dbReference>
<dbReference type="Proteomes" id="UP000326759">
    <property type="component" value="Unassembled WGS sequence"/>
</dbReference>
<accession>A0A5N5TJU9</accession>
<dbReference type="GO" id="GO:0006887">
    <property type="term" value="P:exocytosis"/>
    <property type="evidence" value="ECO:0007669"/>
    <property type="project" value="UniProtKB-KW"/>
</dbReference>
<dbReference type="InterPro" id="IPR052095">
    <property type="entry name" value="UNC-13_domain"/>
</dbReference>
<sequence length="597" mass="69050">MTSILENSLNPIQVSLQGKDLYEMFKEESESLQELHTSLWVVLLQLSKLQRFQTYREKHSSSTFLLPETFFETFFLLCRLWLRFCLIRLEETAMLECQIDNLCPSTNDEGYGSSAAEITDIINVVREKISRFSLPPTRKFKDNLALFLEDGIAPVVEKYQHELCCKSLKSTPVVNALTPQMCVAINSIEKVCKESESLISSLCPPSRKPLNGIESFSTQVKKGSFLIFSKCLPNLPTWIENALSGNEKEDYLLDWIKSVLDKLLVDAIPQSNLFVLFLHQFWHYIFTLVEDKQKSLNQSKDFRVLENFMKKLHYTFKINLGLTLSQESELAYQNFMEVMKLKASPTSDVIQAYYAERFEEQNTLRSNREPLVINAYFCKEKGLRVNIYMCPFVEASNKEKNIENRSILKFSSLRRRSTLEMGFQHLVSRHFLRDFKVTTQVKRKAASVLESIKHSSGVSFYVKVSAVPSPWFRKISTKRTKSTQRNPPVFEDHLSFNINHNDEGVRKGGFLLFRVKYSSRSSSVVDSEALLPLKKIPILTPEEKMENKHTFLTLSSPSSVEDYKTLEELVTRTQDKEAVSFLSHLEESYWNFKSVEK</sequence>
<dbReference type="GO" id="GO:0099503">
    <property type="term" value="C:secretory vesicle"/>
    <property type="evidence" value="ECO:0007669"/>
    <property type="project" value="TreeGrafter"/>
</dbReference>
<keyword evidence="1" id="KW-0268">Exocytosis</keyword>